<dbReference type="PANTHER" id="PTHR11929:SF194">
    <property type="entry name" value="ALPHA-(1,3)-FUCOSYLTRANSFERASE 10"/>
    <property type="match status" value="1"/>
</dbReference>
<dbReference type="AlphaFoldDB" id="A0A5A8CGQ0"/>
<dbReference type="Proteomes" id="UP000323011">
    <property type="component" value="Unassembled WGS sequence"/>
</dbReference>
<dbReference type="GO" id="GO:0046920">
    <property type="term" value="F:alpha-(1-&gt;3)-fucosyltransferase activity"/>
    <property type="evidence" value="ECO:0007669"/>
    <property type="project" value="TreeGrafter"/>
</dbReference>
<keyword evidence="4 5" id="KW-0808">Transferase</keyword>
<evidence type="ECO:0000256" key="3">
    <source>
        <dbReference type="ARBA" id="ARBA00022676"/>
    </source>
</evidence>
<keyword evidence="3 5" id="KW-0328">Glycosyltransferase</keyword>
<evidence type="ECO:0000256" key="5">
    <source>
        <dbReference type="RuleBase" id="RU003832"/>
    </source>
</evidence>
<evidence type="ECO:0000256" key="6">
    <source>
        <dbReference type="SAM" id="MobiDB-lite"/>
    </source>
</evidence>
<evidence type="ECO:0000256" key="4">
    <source>
        <dbReference type="ARBA" id="ARBA00022679"/>
    </source>
</evidence>
<reference evidence="8 9" key="1">
    <citation type="submission" date="2019-07" db="EMBL/GenBank/DDBJ databases">
        <title>Genomes of Cafeteria roenbergensis.</title>
        <authorList>
            <person name="Fischer M.G."/>
            <person name="Hackl T."/>
            <person name="Roman M."/>
        </authorList>
    </citation>
    <scope>NUCLEOTIDE SEQUENCE [LARGE SCALE GENOMIC DNA]</scope>
    <source>
        <strain evidence="8 9">BVI</strain>
    </source>
</reference>
<dbReference type="EC" id="2.4.1.-" evidence="5"/>
<keyword evidence="9" id="KW-1185">Reference proteome</keyword>
<evidence type="ECO:0000259" key="7">
    <source>
        <dbReference type="Pfam" id="PF00852"/>
    </source>
</evidence>
<comment type="subcellular location">
    <subcellularLocation>
        <location evidence="5">Golgi apparatus</location>
        <location evidence="5">Golgi stack membrane</location>
        <topology evidence="5">Single-pass type II membrane protein</topology>
    </subcellularLocation>
</comment>
<evidence type="ECO:0000256" key="2">
    <source>
        <dbReference type="ARBA" id="ARBA00008919"/>
    </source>
</evidence>
<name>A0A5A8CGQ0_CAFRO</name>
<dbReference type="PANTHER" id="PTHR11929">
    <property type="entry name" value="ALPHA- 1,3 -FUCOSYLTRANSFERASE"/>
    <property type="match status" value="1"/>
</dbReference>
<evidence type="ECO:0000256" key="1">
    <source>
        <dbReference type="ARBA" id="ARBA00004922"/>
    </source>
</evidence>
<dbReference type="EMBL" id="VLTN01000022">
    <property type="protein sequence ID" value="KAA0152233.1"/>
    <property type="molecule type" value="Genomic_DNA"/>
</dbReference>
<evidence type="ECO:0000313" key="8">
    <source>
        <dbReference type="EMBL" id="KAA0152233.1"/>
    </source>
</evidence>
<feature type="domain" description="Fucosyltransferase C-terminal" evidence="7">
    <location>
        <begin position="358"/>
        <end position="507"/>
    </location>
</feature>
<organism evidence="8 9">
    <name type="scientific">Cafeteria roenbergensis</name>
    <name type="common">Marine flagellate</name>
    <dbReference type="NCBI Taxonomy" id="33653"/>
    <lineage>
        <taxon>Eukaryota</taxon>
        <taxon>Sar</taxon>
        <taxon>Stramenopiles</taxon>
        <taxon>Bigyra</taxon>
        <taxon>Opalozoa</taxon>
        <taxon>Bicosoecida</taxon>
        <taxon>Cafeteriaceae</taxon>
        <taxon>Cafeteria</taxon>
    </lineage>
</organism>
<dbReference type="SUPFAM" id="SSF53756">
    <property type="entry name" value="UDP-Glycosyltransferase/glycogen phosphorylase"/>
    <property type="match status" value="1"/>
</dbReference>
<feature type="region of interest" description="Disordered" evidence="6">
    <location>
        <begin position="79"/>
        <end position="100"/>
    </location>
</feature>
<evidence type="ECO:0000313" key="9">
    <source>
        <dbReference type="Proteomes" id="UP000323011"/>
    </source>
</evidence>
<keyword evidence="5" id="KW-0472">Membrane</keyword>
<protein>
    <recommendedName>
        <fullName evidence="5">Fucosyltransferase</fullName>
        <ecNumber evidence="5">2.4.1.-</ecNumber>
    </recommendedName>
</protein>
<dbReference type="GO" id="GO:0032580">
    <property type="term" value="C:Golgi cisterna membrane"/>
    <property type="evidence" value="ECO:0007669"/>
    <property type="project" value="UniProtKB-SubCell"/>
</dbReference>
<dbReference type="InterPro" id="IPR001503">
    <property type="entry name" value="Glyco_trans_10"/>
</dbReference>
<comment type="caution">
    <text evidence="8">The sequence shown here is derived from an EMBL/GenBank/DDBJ whole genome shotgun (WGS) entry which is preliminary data.</text>
</comment>
<dbReference type="Pfam" id="PF00852">
    <property type="entry name" value="Glyco_transf_10"/>
    <property type="match status" value="1"/>
</dbReference>
<dbReference type="InterPro" id="IPR055270">
    <property type="entry name" value="Glyco_tran_10_C"/>
</dbReference>
<dbReference type="InterPro" id="IPR038577">
    <property type="entry name" value="GT10-like_C_sf"/>
</dbReference>
<keyword evidence="5" id="KW-0812">Transmembrane</keyword>
<gene>
    <name evidence="8" type="ORF">FNF29_04097</name>
</gene>
<feature type="compositionally biased region" description="Low complexity" evidence="6">
    <location>
        <begin position="82"/>
        <end position="94"/>
    </location>
</feature>
<proteinExistence type="inferred from homology"/>
<comment type="pathway">
    <text evidence="1">Protein modification; protein glycosylation.</text>
</comment>
<dbReference type="Gene3D" id="3.40.50.11660">
    <property type="entry name" value="Glycosyl transferase family 10, C-terminal domain"/>
    <property type="match status" value="1"/>
</dbReference>
<dbReference type="UniPathway" id="UPA00378"/>
<accession>A0A5A8CGQ0</accession>
<keyword evidence="5" id="KW-0333">Golgi apparatus</keyword>
<comment type="similarity">
    <text evidence="2 5">Belongs to the glycosyltransferase 10 family.</text>
</comment>
<sequence>MDGVPAATRASWTMLSGGARYSDLAPRDPQDELGQHPVFIDALSFDSPSDLADYLVWLHRTGNTSNYRPWLRLPDRARAEAGEGAQQQSAAGAETPDRHAGWPCSHSDVVRCGMAGMRLTLDPATCGASLVTTVHRQLGREPDLRRVCHQRIRGAGDAGIARQSGLGLSEVSGAWAPWRLPGADPTLDEYRRLHGLPRGRLGAGDLVLDQDRCRGCEPGQVCVATAATEARLRSTRSDYWATWPAGSAPCEWTTDRDDWQSADAIVFVPTYFDLAETPDPKLKPLGQLWVLAGAEQPRLRARPEVLDALVDHVDLWGTPDERSDLWSIYPLPDPNQWRAGSGARRHLRDVDTGPSTFVFAAISNCDELLTRRLEIVKGVAAQLQKVAPVLANRSRFRGKCLSGKMGSDRLQQRQTALHDTEFALAFENSFYPDYATEKLFDALDVGAIPVVQGGARYSDLAPRDPQDELGQHPVFIDALSFDSPSDLADYLVWLHRTGNASNYRPWLRLLDKARAEAGEGAQQQSAAGAETPDRHAGWPCSHSDVVRCGMAGMRLTLDPATCGASLVTTVHRQLGREPDLRRVCHQRIRGAGDAGIARQSGLGLSEVSGAWAPWRLPGADPTLDEYRRLHGLPRGRLGAGDLVLDQDRCRGCEPGQVCVATAATEARLRSTRSDYWATWVKSFEAGTCK</sequence>